<dbReference type="PROSITE" id="PS50050">
    <property type="entry name" value="TNFR_NGFR_2"/>
    <property type="match status" value="3"/>
</dbReference>
<feature type="disulfide bond" evidence="1">
    <location>
        <begin position="65"/>
        <end position="83"/>
    </location>
</feature>
<keyword evidence="2" id="KW-0472">Membrane</keyword>
<feature type="disulfide bond" evidence="1">
    <location>
        <begin position="107"/>
        <end position="125"/>
    </location>
</feature>
<dbReference type="Proteomes" id="UP000285301">
    <property type="component" value="Unassembled WGS sequence"/>
</dbReference>
<dbReference type="Gene3D" id="2.10.50.10">
    <property type="entry name" value="Tumor Necrosis Factor Receptor, subunit A, domain 2"/>
    <property type="match status" value="2"/>
</dbReference>
<reference evidence="4 5" key="1">
    <citation type="journal article" date="2018" name="Gigascience">
        <title>Genomes of trombidid mites reveal novel predicted allergens and laterally-transferred genes associated with secondary metabolism.</title>
        <authorList>
            <person name="Dong X."/>
            <person name="Chaisiri K."/>
            <person name="Xia D."/>
            <person name="Armstrong S.D."/>
            <person name="Fang Y."/>
            <person name="Donnelly M.J."/>
            <person name="Kadowaki T."/>
            <person name="McGarry J.W."/>
            <person name="Darby A.C."/>
            <person name="Makepeace B.L."/>
        </authorList>
    </citation>
    <scope>NUCLEOTIDE SEQUENCE [LARGE SCALE GENOMIC DNA]</scope>
    <source>
        <strain evidence="4">UoL-WK</strain>
    </source>
</reference>
<dbReference type="EMBL" id="NCKU01000077">
    <property type="protein sequence ID" value="RWS17414.1"/>
    <property type="molecule type" value="Genomic_DNA"/>
</dbReference>
<name>A0A443RQ57_9ACAR</name>
<dbReference type="GO" id="GO:0005035">
    <property type="term" value="F:death receptor activity"/>
    <property type="evidence" value="ECO:0007669"/>
    <property type="project" value="TreeGrafter"/>
</dbReference>
<keyword evidence="2" id="KW-0812">Transmembrane</keyword>
<feature type="transmembrane region" description="Helical" evidence="2">
    <location>
        <begin position="157"/>
        <end position="177"/>
    </location>
</feature>
<keyword evidence="2" id="KW-1133">Transmembrane helix</keyword>
<dbReference type="GO" id="GO:0007266">
    <property type="term" value="P:Rho protein signal transduction"/>
    <property type="evidence" value="ECO:0007669"/>
    <property type="project" value="TreeGrafter"/>
</dbReference>
<feature type="repeat" description="TNFR-Cys" evidence="1">
    <location>
        <begin position="45"/>
        <end position="83"/>
    </location>
</feature>
<evidence type="ECO:0000313" key="5">
    <source>
        <dbReference type="Proteomes" id="UP000285301"/>
    </source>
</evidence>
<dbReference type="GO" id="GO:0048406">
    <property type="term" value="F:nerve growth factor binding"/>
    <property type="evidence" value="ECO:0007669"/>
    <property type="project" value="TreeGrafter"/>
</dbReference>
<dbReference type="AlphaFoldDB" id="A0A443RQ57"/>
<protein>
    <submittedName>
        <fullName evidence="4">Tumor necrosis factor receptor superfamily member 16-like protein</fullName>
    </submittedName>
</protein>
<feature type="disulfide bond" evidence="1">
    <location>
        <begin position="62"/>
        <end position="75"/>
    </location>
</feature>
<proteinExistence type="predicted"/>
<gene>
    <name evidence="4" type="ORF">B4U79_03287</name>
</gene>
<evidence type="ECO:0000256" key="2">
    <source>
        <dbReference type="SAM" id="Phobius"/>
    </source>
</evidence>
<dbReference type="InterPro" id="IPR001368">
    <property type="entry name" value="TNFR/NGFR_Cys_rich_reg"/>
</dbReference>
<feature type="disulfide bond" evidence="1">
    <location>
        <begin position="86"/>
        <end position="101"/>
    </location>
</feature>
<dbReference type="InterPro" id="IPR052302">
    <property type="entry name" value="Neurotrophin_rcpt-DD"/>
</dbReference>
<feature type="disulfide bond" evidence="1">
    <location>
        <begin position="104"/>
        <end position="117"/>
    </location>
</feature>
<dbReference type="PANTHER" id="PTHR46605:SF2">
    <property type="entry name" value="TNFR-CYS DOMAIN-CONTAINING PROTEIN"/>
    <property type="match status" value="1"/>
</dbReference>
<sequence>MSSNKCVEGETFAVAFNETCRKCSQCPKDAHLVQKCTLTQDSLCACEKGFFLSTVSNECKPCTPCPHGWGVWRQCSRNRNAVCRKCPPGTYSGVLSGTLGCFLCKSCRSDQILLQECSPIQDTICVDASITEIRHFSTSSSNAEENEILQLNDGDALPIYIGVLAVIVCFLIFYVFCHWRLKNVMKTPSSIINTSSSGYLLPNAGSSRNSVNYSPLAQNVQRTININRQLQTLQQQHQHYTINHAFSEKQQQRQTRTGERIFGMPHHFTAAYRFPEFNSLIASNHRINAESAKQSPKVVRYCDLNSTKKRALEASLNPLRNDGRDWKGLAKELGTVNCALRILSHPLALCPLTCYDG</sequence>
<dbReference type="PROSITE" id="PS00652">
    <property type="entry name" value="TNFR_NGFR_1"/>
    <property type="match status" value="2"/>
</dbReference>
<feature type="repeat" description="TNFR-Cys" evidence="1">
    <location>
        <begin position="85"/>
        <end position="125"/>
    </location>
</feature>
<evidence type="ECO:0000259" key="3">
    <source>
        <dbReference type="PROSITE" id="PS50050"/>
    </source>
</evidence>
<comment type="caution">
    <text evidence="4">The sequence shown here is derived from an EMBL/GenBank/DDBJ whole genome shotgun (WGS) entry which is preliminary data.</text>
</comment>
<dbReference type="OrthoDB" id="6509928at2759"/>
<feature type="repeat" description="TNFR-Cys" evidence="1">
    <location>
        <begin position="5"/>
        <end position="44"/>
    </location>
</feature>
<dbReference type="SUPFAM" id="SSF57586">
    <property type="entry name" value="TNF receptor-like"/>
    <property type="match status" value="2"/>
</dbReference>
<dbReference type="GO" id="GO:0005886">
    <property type="term" value="C:plasma membrane"/>
    <property type="evidence" value="ECO:0007669"/>
    <property type="project" value="TreeGrafter"/>
</dbReference>
<dbReference type="PANTHER" id="PTHR46605">
    <property type="entry name" value="TUMOR NECROSIS FACTOR RECEPTOR"/>
    <property type="match status" value="1"/>
</dbReference>
<keyword evidence="5" id="KW-1185">Reference proteome</keyword>
<dbReference type="Pfam" id="PF00020">
    <property type="entry name" value="TNFR_c6"/>
    <property type="match status" value="3"/>
</dbReference>
<dbReference type="GO" id="GO:0015026">
    <property type="term" value="F:coreceptor activity"/>
    <property type="evidence" value="ECO:0007669"/>
    <property type="project" value="TreeGrafter"/>
</dbReference>
<feature type="domain" description="TNFR-Cys" evidence="3">
    <location>
        <begin position="45"/>
        <end position="83"/>
    </location>
</feature>
<accession>A0A443RQ57</accession>
<feature type="domain" description="TNFR-Cys" evidence="3">
    <location>
        <begin position="85"/>
        <end position="125"/>
    </location>
</feature>
<feature type="disulfide bond" evidence="1">
    <location>
        <begin position="23"/>
        <end position="36"/>
    </location>
</feature>
<keyword evidence="1" id="KW-1015">Disulfide bond</keyword>
<dbReference type="GO" id="GO:0009986">
    <property type="term" value="C:cell surface"/>
    <property type="evidence" value="ECO:0007669"/>
    <property type="project" value="TreeGrafter"/>
</dbReference>
<comment type="caution">
    <text evidence="1">Lacks conserved residue(s) required for the propagation of feature annotation.</text>
</comment>
<evidence type="ECO:0000256" key="1">
    <source>
        <dbReference type="PROSITE-ProRule" id="PRU00206"/>
    </source>
</evidence>
<organism evidence="4 5">
    <name type="scientific">Dinothrombium tinctorium</name>
    <dbReference type="NCBI Taxonomy" id="1965070"/>
    <lineage>
        <taxon>Eukaryota</taxon>
        <taxon>Metazoa</taxon>
        <taxon>Ecdysozoa</taxon>
        <taxon>Arthropoda</taxon>
        <taxon>Chelicerata</taxon>
        <taxon>Arachnida</taxon>
        <taxon>Acari</taxon>
        <taxon>Acariformes</taxon>
        <taxon>Trombidiformes</taxon>
        <taxon>Prostigmata</taxon>
        <taxon>Anystina</taxon>
        <taxon>Parasitengona</taxon>
        <taxon>Trombidioidea</taxon>
        <taxon>Trombidiidae</taxon>
        <taxon>Dinothrombium</taxon>
    </lineage>
</organism>
<dbReference type="SMART" id="SM00208">
    <property type="entry name" value="TNFR"/>
    <property type="match status" value="3"/>
</dbReference>
<keyword evidence="4" id="KW-0675">Receptor</keyword>
<feature type="disulfide bond" evidence="1">
    <location>
        <begin position="26"/>
        <end position="44"/>
    </location>
</feature>
<feature type="domain" description="TNFR-Cys" evidence="3">
    <location>
        <begin position="5"/>
        <end position="44"/>
    </location>
</feature>
<evidence type="ECO:0000313" key="4">
    <source>
        <dbReference type="EMBL" id="RWS17414.1"/>
    </source>
</evidence>